<evidence type="ECO:0000313" key="3">
    <source>
        <dbReference type="Proteomes" id="UP000575898"/>
    </source>
</evidence>
<dbReference type="RefSeq" id="WP_184041468.1">
    <property type="nucleotide sequence ID" value="NZ_JACHHY010000024.1"/>
</dbReference>
<dbReference type="Gene3D" id="3.90.180.10">
    <property type="entry name" value="Medium-chain alcohol dehydrogenases, catalytic domain"/>
    <property type="match status" value="1"/>
</dbReference>
<dbReference type="CDD" id="cd08276">
    <property type="entry name" value="MDR7"/>
    <property type="match status" value="1"/>
</dbReference>
<dbReference type="SMART" id="SM00829">
    <property type="entry name" value="PKS_ER"/>
    <property type="match status" value="1"/>
</dbReference>
<dbReference type="InterPro" id="IPR020843">
    <property type="entry name" value="ER"/>
</dbReference>
<evidence type="ECO:0000313" key="2">
    <source>
        <dbReference type="EMBL" id="MBB5020056.1"/>
    </source>
</evidence>
<dbReference type="SUPFAM" id="SSF50129">
    <property type="entry name" value="GroES-like"/>
    <property type="match status" value="1"/>
</dbReference>
<evidence type="ECO:0000259" key="1">
    <source>
        <dbReference type="SMART" id="SM00829"/>
    </source>
</evidence>
<organism evidence="2 3">
    <name type="scientific">Chitinivorax tropicus</name>
    <dbReference type="NCBI Taxonomy" id="714531"/>
    <lineage>
        <taxon>Bacteria</taxon>
        <taxon>Pseudomonadati</taxon>
        <taxon>Pseudomonadota</taxon>
        <taxon>Betaproteobacteria</taxon>
        <taxon>Chitinivorax</taxon>
    </lineage>
</organism>
<dbReference type="Gene3D" id="3.40.50.720">
    <property type="entry name" value="NAD(P)-binding Rossmann-like Domain"/>
    <property type="match status" value="1"/>
</dbReference>
<dbReference type="InterPro" id="IPR052711">
    <property type="entry name" value="Zinc_ADH-like"/>
</dbReference>
<name>A0A840MUL6_9PROT</name>
<dbReference type="InterPro" id="IPR013154">
    <property type="entry name" value="ADH-like_N"/>
</dbReference>
<dbReference type="Pfam" id="PF08240">
    <property type="entry name" value="ADH_N"/>
    <property type="match status" value="1"/>
</dbReference>
<dbReference type="EMBL" id="JACHHY010000024">
    <property type="protein sequence ID" value="MBB5020056.1"/>
    <property type="molecule type" value="Genomic_DNA"/>
</dbReference>
<accession>A0A840MUL6</accession>
<sequence>MKVMSLSAPGLANLQSVTLETPTPGHGEVLVKLHAASLNYVDWMIVQGMFPGIPYPIVPVADGAGEIAALGDGVTDWQVGDRVVPHFYPHWATGPISPTGLQRARGLSVPGSLAEFTVVPAAGLIRTPAHLTDREAATLPIAATTAWNAIKAGRLTPGSTVLLLGTGVVSLYALQFAKASGAKVIITSSSDAKLDAVRRMGADHTINYRSTPAWDVEVQRLTEGRGVDLVVETGGNATFGQSLNAAALGATIFVIGMVTGHMLQLNLLPLITKGLRLQGNNTGSVADLAEAARAITAHQIRPLLGPSLDWRHSAEALACLETSQHLGKITLQIAA</sequence>
<feature type="domain" description="Enoyl reductase (ER)" evidence="1">
    <location>
        <begin position="10"/>
        <end position="331"/>
    </location>
</feature>
<dbReference type="InterPro" id="IPR036291">
    <property type="entry name" value="NAD(P)-bd_dom_sf"/>
</dbReference>
<reference evidence="2 3" key="1">
    <citation type="submission" date="2020-08" db="EMBL/GenBank/DDBJ databases">
        <title>Genomic Encyclopedia of Type Strains, Phase IV (KMG-IV): sequencing the most valuable type-strain genomes for metagenomic binning, comparative biology and taxonomic classification.</title>
        <authorList>
            <person name="Goeker M."/>
        </authorList>
    </citation>
    <scope>NUCLEOTIDE SEQUENCE [LARGE SCALE GENOMIC DNA]</scope>
    <source>
        <strain evidence="2 3">DSM 27165</strain>
    </source>
</reference>
<comment type="caution">
    <text evidence="2">The sequence shown here is derived from an EMBL/GenBank/DDBJ whole genome shotgun (WGS) entry which is preliminary data.</text>
</comment>
<dbReference type="PANTHER" id="PTHR45033">
    <property type="match status" value="1"/>
</dbReference>
<dbReference type="SUPFAM" id="SSF51735">
    <property type="entry name" value="NAD(P)-binding Rossmann-fold domains"/>
    <property type="match status" value="1"/>
</dbReference>
<keyword evidence="3" id="KW-1185">Reference proteome</keyword>
<dbReference type="GO" id="GO:0016491">
    <property type="term" value="F:oxidoreductase activity"/>
    <property type="evidence" value="ECO:0007669"/>
    <property type="project" value="InterPro"/>
</dbReference>
<dbReference type="Pfam" id="PF00107">
    <property type="entry name" value="ADH_zinc_N"/>
    <property type="match status" value="1"/>
</dbReference>
<dbReference type="InterPro" id="IPR013149">
    <property type="entry name" value="ADH-like_C"/>
</dbReference>
<dbReference type="Proteomes" id="UP000575898">
    <property type="component" value="Unassembled WGS sequence"/>
</dbReference>
<dbReference type="PANTHER" id="PTHR45033:SF2">
    <property type="entry name" value="ZINC-TYPE ALCOHOL DEHYDROGENASE-LIKE PROTEIN C1773.06C"/>
    <property type="match status" value="1"/>
</dbReference>
<dbReference type="AlphaFoldDB" id="A0A840MUL6"/>
<dbReference type="InterPro" id="IPR011032">
    <property type="entry name" value="GroES-like_sf"/>
</dbReference>
<protein>
    <submittedName>
        <fullName evidence="2">NADPH:quinone reductase-like Zn-dependent oxidoreductase</fullName>
    </submittedName>
</protein>
<gene>
    <name evidence="2" type="ORF">HNQ59_003369</name>
</gene>
<proteinExistence type="predicted"/>